<keyword evidence="1" id="KW-0472">Membrane</keyword>
<gene>
    <name evidence="2" type="ORF">RG963_04445</name>
</gene>
<evidence type="ECO:0000256" key="1">
    <source>
        <dbReference type="SAM" id="Phobius"/>
    </source>
</evidence>
<organism evidence="2 3">
    <name type="scientific">Methanosarcina baikalica</name>
    <dbReference type="NCBI Taxonomy" id="3073890"/>
    <lineage>
        <taxon>Archaea</taxon>
        <taxon>Methanobacteriati</taxon>
        <taxon>Methanobacteriota</taxon>
        <taxon>Stenosarchaea group</taxon>
        <taxon>Methanomicrobia</taxon>
        <taxon>Methanosarcinales</taxon>
        <taxon>Methanosarcinaceae</taxon>
        <taxon>Methanosarcina</taxon>
    </lineage>
</organism>
<proteinExistence type="predicted"/>
<dbReference type="EMBL" id="JAVKPK010000012">
    <property type="protein sequence ID" value="MDR7665050.1"/>
    <property type="molecule type" value="Genomic_DNA"/>
</dbReference>
<sequence length="420" mass="46170">MIYLKFPKIPEGVREKKGIFVTENSGYSTVFDALFLLVLISLAGVLLMPSMQAEKQYTATGYVTSSELDIYLLESILSCKLEDFEYEISPFSAVNISIPENSVVKNPSNTLFGKEQKHRTFADLIAEYLALYLTISSNDSINDSNNGSPILLNPLAADYSFREAEAISAYLDQKAAERFSYRFEAYWHPVEAFPMESKLIIGEEPPANAIRQSAKLSMPLYASTPSRDVLLACVNDSVLEASLNSSEEETGKVLIEAFNASLDAAALEGTEAVLGLLFPSDYFGSVFGQETDESLQTLLYGVSEESDEENSTSAEQIFAAYFSDMLEAGFPIDSGAFPENASTDDFPLLEDLMAGYIKDEIRTELEAEFSGELNGTVSSILEAENLSEAQVLRDARIESIYRQINPGGARIVLSLWNPAP</sequence>
<keyword evidence="1" id="KW-0812">Transmembrane</keyword>
<protein>
    <submittedName>
        <fullName evidence="2">Uncharacterized protein</fullName>
    </submittedName>
</protein>
<feature type="transmembrane region" description="Helical" evidence="1">
    <location>
        <begin position="30"/>
        <end position="48"/>
    </location>
</feature>
<dbReference type="RefSeq" id="WP_310575074.1">
    <property type="nucleotide sequence ID" value="NZ_JAVKPK010000012.1"/>
</dbReference>
<name>A0ABU2CZ86_9EURY</name>
<keyword evidence="1" id="KW-1133">Transmembrane helix</keyword>
<reference evidence="3" key="1">
    <citation type="submission" date="2023-07" db="EMBL/GenBank/DDBJ databases">
        <title>Whole-genome sequencing of a new Methanosarcina sp. Z-7115.</title>
        <authorList>
            <person name="Zhilina T.N."/>
            <person name="Merkel A.Y."/>
        </authorList>
    </citation>
    <scope>NUCLEOTIDE SEQUENCE [LARGE SCALE GENOMIC DNA]</scope>
    <source>
        <strain evidence="3">Z-7115</strain>
    </source>
</reference>
<comment type="caution">
    <text evidence="2">The sequence shown here is derived from an EMBL/GenBank/DDBJ whole genome shotgun (WGS) entry which is preliminary data.</text>
</comment>
<dbReference type="Proteomes" id="UP001246244">
    <property type="component" value="Unassembled WGS sequence"/>
</dbReference>
<evidence type="ECO:0000313" key="3">
    <source>
        <dbReference type="Proteomes" id="UP001246244"/>
    </source>
</evidence>
<keyword evidence="3" id="KW-1185">Reference proteome</keyword>
<accession>A0ABU2CZ86</accession>
<evidence type="ECO:0000313" key="2">
    <source>
        <dbReference type="EMBL" id="MDR7665050.1"/>
    </source>
</evidence>